<evidence type="ECO:0000313" key="2">
    <source>
        <dbReference type="EMBL" id="KAI1517588.1"/>
    </source>
</evidence>
<dbReference type="Proteomes" id="UP000249757">
    <property type="component" value="Unassembled WGS sequence"/>
</dbReference>
<feature type="compositionally biased region" description="Polar residues" evidence="1">
    <location>
        <begin position="50"/>
        <end position="61"/>
    </location>
</feature>
<accession>A0A922T2I1</accession>
<feature type="region of interest" description="Disordered" evidence="1">
    <location>
        <begin position="48"/>
        <end position="83"/>
    </location>
</feature>
<feature type="region of interest" description="Disordered" evidence="1">
    <location>
        <begin position="193"/>
        <end position="325"/>
    </location>
</feature>
<evidence type="ECO:0000256" key="1">
    <source>
        <dbReference type="SAM" id="MobiDB-lite"/>
    </source>
</evidence>
<evidence type="ECO:0000313" key="3">
    <source>
        <dbReference type="Proteomes" id="UP000249757"/>
    </source>
</evidence>
<feature type="compositionally biased region" description="Basic and acidic residues" evidence="1">
    <location>
        <begin position="62"/>
        <end position="76"/>
    </location>
</feature>
<name>A0A922T2I1_9PLEO</name>
<feature type="compositionally biased region" description="Polar residues" evidence="1">
    <location>
        <begin position="193"/>
        <end position="212"/>
    </location>
</feature>
<reference evidence="3" key="1">
    <citation type="journal article" date="2022" name="Microb. Genom.">
        <title>A global pangenome for the wheat fungal pathogen Pyrenophora tritici-repentis and prediction of effector protein structural homology.</title>
        <authorList>
            <person name="Moolhuijzen P.M."/>
            <person name="See P.T."/>
            <person name="Shi G."/>
            <person name="Powell H.R."/>
            <person name="Cockram J."/>
            <person name="Jorgensen L.N."/>
            <person name="Benslimane H."/>
            <person name="Strelkov S.E."/>
            <person name="Turner J."/>
            <person name="Liu Z."/>
            <person name="Moffat C.S."/>
        </authorList>
    </citation>
    <scope>NUCLEOTIDE SEQUENCE [LARGE SCALE GENOMIC DNA]</scope>
</reference>
<keyword evidence="3" id="KW-1185">Reference proteome</keyword>
<gene>
    <name evidence="2" type="ORF">Ptr86124_002889</name>
</gene>
<sequence length="404" mass="44786">MEDERWLWPFKTNAEFHRQNSGQNIQHNINRPSILEHQATTYVPLAANMGSATPHTSSDFRPSTEFRARTPEEGRPQRLPLTDPKDRLQCLRERLKGTAKGLAWGATADHSSSTVLLPPQGKTLKSDSVRKIWEDDRHPSVVAGGHHTQGSANASTVLPQCAPIYCQNETPYRAGNTSTISPSPAAFVYTNAQSSRPVQSIKEQGTRSTGPLTSGHPPKHPPASTVSRNWRQRDNSPYLDPVQPNQHVQRQFPSTKFTRPQAPLQASYQALSEAPSRALPPQVRQHASLQVPPLQVRPQAPPQPRLQSTPQLPPPPPPQPQTYQTAAPPYIPACISYNPQPAARYPEPPNLGTRSGQFPPAFFEALLSDAKKYPDCPGCKQEMHIDCPNSLLHMSWCTRGRWCA</sequence>
<organism evidence="2 3">
    <name type="scientific">Pyrenophora tritici-repentis</name>
    <dbReference type="NCBI Taxonomy" id="45151"/>
    <lineage>
        <taxon>Eukaryota</taxon>
        <taxon>Fungi</taxon>
        <taxon>Dikarya</taxon>
        <taxon>Ascomycota</taxon>
        <taxon>Pezizomycotina</taxon>
        <taxon>Dothideomycetes</taxon>
        <taxon>Pleosporomycetidae</taxon>
        <taxon>Pleosporales</taxon>
        <taxon>Pleosporineae</taxon>
        <taxon>Pleosporaceae</taxon>
        <taxon>Pyrenophora</taxon>
    </lineage>
</organism>
<feature type="compositionally biased region" description="Polar residues" evidence="1">
    <location>
        <begin position="243"/>
        <end position="270"/>
    </location>
</feature>
<dbReference type="EMBL" id="NRDI02000003">
    <property type="protein sequence ID" value="KAI1517588.1"/>
    <property type="molecule type" value="Genomic_DNA"/>
</dbReference>
<protein>
    <submittedName>
        <fullName evidence="2">Uncharacterized protein</fullName>
    </submittedName>
</protein>
<feature type="compositionally biased region" description="Pro residues" evidence="1">
    <location>
        <begin position="311"/>
        <end position="320"/>
    </location>
</feature>
<proteinExistence type="predicted"/>
<comment type="caution">
    <text evidence="2">The sequence shown here is derived from an EMBL/GenBank/DDBJ whole genome shotgun (WGS) entry which is preliminary data.</text>
</comment>
<dbReference type="AlphaFoldDB" id="A0A922T2I1"/>